<dbReference type="AlphaFoldDB" id="A0A0E4BTG2"/>
<organism evidence="1 2">
    <name type="scientific">Bradyrhizobium diazoefficiens</name>
    <dbReference type="NCBI Taxonomy" id="1355477"/>
    <lineage>
        <taxon>Bacteria</taxon>
        <taxon>Pseudomonadati</taxon>
        <taxon>Pseudomonadota</taxon>
        <taxon>Alphaproteobacteria</taxon>
        <taxon>Hyphomicrobiales</taxon>
        <taxon>Nitrobacteraceae</taxon>
        <taxon>Bradyrhizobium</taxon>
    </lineage>
</organism>
<sequence length="51" mass="5725">MLRCVDRIATRDISAAATDGCRDNNDEAGEPVILRRFLLTPVCDYRRNLTG</sequence>
<evidence type="ECO:0000313" key="2">
    <source>
        <dbReference type="Proteomes" id="UP000063308"/>
    </source>
</evidence>
<name>A0A0E4BTG2_9BRAD</name>
<dbReference type="Proteomes" id="UP000063308">
    <property type="component" value="Chromosome"/>
</dbReference>
<protein>
    <submittedName>
        <fullName evidence="1">Uncharacterized protein</fullName>
    </submittedName>
</protein>
<proteinExistence type="predicted"/>
<evidence type="ECO:0000313" key="1">
    <source>
        <dbReference type="EMBL" id="BAR59576.1"/>
    </source>
</evidence>
<reference evidence="1 2" key="1">
    <citation type="submission" date="2014-11" db="EMBL/GenBank/DDBJ databases">
        <title>Symbiosis island explosion on the genome of extra-slow-growing strains of soybean bradyrhizobia with massive insertion sequences.</title>
        <authorList>
            <person name="Iida T."/>
            <person name="Minamisawa K."/>
        </authorList>
    </citation>
    <scope>NUCLEOTIDE SEQUENCE [LARGE SCALE GENOMIC DNA]</scope>
    <source>
        <strain evidence="1 2">NK6</strain>
    </source>
</reference>
<dbReference type="EMBL" id="AP014685">
    <property type="protein sequence ID" value="BAR59576.1"/>
    <property type="molecule type" value="Genomic_DNA"/>
</dbReference>
<accession>A0A0E4BTG2</accession>
<gene>
    <name evidence="1" type="ORF">NK6_6423</name>
</gene>